<feature type="compositionally biased region" description="Low complexity" evidence="5">
    <location>
        <begin position="162"/>
        <end position="178"/>
    </location>
</feature>
<evidence type="ECO:0000313" key="7">
    <source>
        <dbReference type="EMBL" id="TPX08345.1"/>
    </source>
</evidence>
<protein>
    <submittedName>
        <fullName evidence="6">Uncharacterized protein</fullName>
    </submittedName>
</protein>
<dbReference type="GO" id="GO:0005681">
    <property type="term" value="C:spliceosomal complex"/>
    <property type="evidence" value="ECO:0007669"/>
    <property type="project" value="TreeGrafter"/>
</dbReference>
<keyword evidence="3" id="KW-0963">Cytoplasm</keyword>
<dbReference type="PANTHER" id="PTHR21399">
    <property type="entry name" value="CHLORIDE CONDUCTANCE REGULATORY PROTEIN ICLN"/>
    <property type="match status" value="1"/>
</dbReference>
<organism evidence="6 8">
    <name type="scientific">Thyridium curvatum</name>
    <dbReference type="NCBI Taxonomy" id="1093900"/>
    <lineage>
        <taxon>Eukaryota</taxon>
        <taxon>Fungi</taxon>
        <taxon>Dikarya</taxon>
        <taxon>Ascomycota</taxon>
        <taxon>Pezizomycotina</taxon>
        <taxon>Sordariomycetes</taxon>
        <taxon>Sordariomycetidae</taxon>
        <taxon>Thyridiales</taxon>
        <taxon>Thyridiaceae</taxon>
        <taxon>Thyridium</taxon>
    </lineage>
</organism>
<dbReference type="EMBL" id="SKBQ01000007">
    <property type="protein sequence ID" value="TPX08345.1"/>
    <property type="molecule type" value="Genomic_DNA"/>
</dbReference>
<gene>
    <name evidence="6" type="ORF">E0L32_001759</name>
    <name evidence="7" type="ORF">E0L32_001920</name>
</gene>
<evidence type="ECO:0000256" key="3">
    <source>
        <dbReference type="ARBA" id="ARBA00022490"/>
    </source>
</evidence>
<sequence length="328" mass="34152">MEARAITTTIRSCPAASDYVPLAEHQSQTPETFFGGKPVLHYHAAGAKAFVPKSQISRLPFMPAAVAPADANAASEEIEGSEEEELVDQEVDIFVGSDTFTVFNRASSTGLSIPYPLIAIHAIKSLSDSATSKVQSVYMQLDLADGGATDDDFDTVELTIVPPSTSSSSSTTSDAPPTNGEAPPPASSETAKLFEAVSACADLHPDPPQDGGEDEDDDMDRIVFESSVDDAEAIDGLPGVFRSAGGGGDDGLPPPFPGSGGWITAENMHEYFDEEGNWIGDEGVSGELGEGAGRVRGRDEAEGENGQGGATNGHGTGDDSESKRPRTE</sequence>
<dbReference type="GO" id="GO:0000387">
    <property type="term" value="P:spliceosomal snRNP assembly"/>
    <property type="evidence" value="ECO:0007669"/>
    <property type="project" value="TreeGrafter"/>
</dbReference>
<evidence type="ECO:0000256" key="2">
    <source>
        <dbReference type="ARBA" id="ARBA00004496"/>
    </source>
</evidence>
<dbReference type="Proteomes" id="UP000319257">
    <property type="component" value="Unassembled WGS sequence"/>
</dbReference>
<evidence type="ECO:0000313" key="6">
    <source>
        <dbReference type="EMBL" id="TPX08184.1"/>
    </source>
</evidence>
<dbReference type="InterPro" id="IPR039924">
    <property type="entry name" value="ICln/Lot5/Saf5"/>
</dbReference>
<dbReference type="Pfam" id="PF03517">
    <property type="entry name" value="Voldacs"/>
    <property type="match status" value="1"/>
</dbReference>
<dbReference type="Gene3D" id="2.30.29.30">
    <property type="entry name" value="Pleckstrin-homology domain (PH domain)/Phosphotyrosine-binding domain (PTB)"/>
    <property type="match status" value="1"/>
</dbReference>
<accession>A0A507AP15</accession>
<dbReference type="OrthoDB" id="19714at2759"/>
<evidence type="ECO:0000256" key="4">
    <source>
        <dbReference type="ARBA" id="ARBA00023242"/>
    </source>
</evidence>
<dbReference type="GO" id="GO:0045292">
    <property type="term" value="P:mRNA cis splicing, via spliceosome"/>
    <property type="evidence" value="ECO:0007669"/>
    <property type="project" value="TreeGrafter"/>
</dbReference>
<comment type="caution">
    <text evidence="6">The sequence shown here is derived from an EMBL/GenBank/DDBJ whole genome shotgun (WGS) entry which is preliminary data.</text>
</comment>
<dbReference type="GO" id="GO:0034715">
    <property type="term" value="C:pICln-Sm protein complex"/>
    <property type="evidence" value="ECO:0007669"/>
    <property type="project" value="TreeGrafter"/>
</dbReference>
<dbReference type="InterPro" id="IPR011993">
    <property type="entry name" value="PH-like_dom_sf"/>
</dbReference>
<comment type="subcellular location">
    <subcellularLocation>
        <location evidence="2">Cytoplasm</location>
    </subcellularLocation>
    <subcellularLocation>
        <location evidence="1">Nucleus</location>
    </subcellularLocation>
</comment>
<name>A0A507AP15_9PEZI</name>
<keyword evidence="4" id="KW-0539">Nucleus</keyword>
<feature type="region of interest" description="Disordered" evidence="5">
    <location>
        <begin position="277"/>
        <end position="328"/>
    </location>
</feature>
<evidence type="ECO:0000313" key="8">
    <source>
        <dbReference type="Proteomes" id="UP000319257"/>
    </source>
</evidence>
<evidence type="ECO:0000256" key="5">
    <source>
        <dbReference type="SAM" id="MobiDB-lite"/>
    </source>
</evidence>
<feature type="compositionally biased region" description="Gly residues" evidence="5">
    <location>
        <begin position="305"/>
        <end position="315"/>
    </location>
</feature>
<dbReference type="GO" id="GO:0005829">
    <property type="term" value="C:cytosol"/>
    <property type="evidence" value="ECO:0007669"/>
    <property type="project" value="TreeGrafter"/>
</dbReference>
<dbReference type="PANTHER" id="PTHR21399:SF0">
    <property type="entry name" value="METHYLOSOME SUBUNIT PICLN"/>
    <property type="match status" value="1"/>
</dbReference>
<feature type="region of interest" description="Disordered" evidence="5">
    <location>
        <begin position="160"/>
        <end position="189"/>
    </location>
</feature>
<dbReference type="AlphaFoldDB" id="A0A507AP15"/>
<reference evidence="6 8" key="1">
    <citation type="submission" date="2019-06" db="EMBL/GenBank/DDBJ databases">
        <title>Draft genome sequence of the filamentous fungus Phialemoniopsis curvata isolated from diesel fuel.</title>
        <authorList>
            <person name="Varaljay V.A."/>
            <person name="Lyon W.J."/>
            <person name="Crouch A.L."/>
            <person name="Drake C.E."/>
            <person name="Hollomon J.M."/>
            <person name="Nadeau L.J."/>
            <person name="Nunn H.S."/>
            <person name="Stevenson B.S."/>
            <person name="Bojanowski C.L."/>
            <person name="Crookes-Goodson W.J."/>
        </authorList>
    </citation>
    <scope>NUCLEOTIDE SEQUENCE [LARGE SCALE GENOMIC DNA]</scope>
    <source>
        <strain evidence="6 8">D216</strain>
    </source>
</reference>
<dbReference type="EMBL" id="SKBQ01000007">
    <property type="protein sequence ID" value="TPX08184.1"/>
    <property type="molecule type" value="Genomic_DNA"/>
</dbReference>
<dbReference type="RefSeq" id="XP_030989895.1">
    <property type="nucleotide sequence ID" value="XM_031135873.1"/>
</dbReference>
<keyword evidence="8" id="KW-1185">Reference proteome</keyword>
<dbReference type="GeneID" id="41969206"/>
<proteinExistence type="predicted"/>
<dbReference type="InParanoid" id="A0A507AP15"/>
<evidence type="ECO:0000256" key="1">
    <source>
        <dbReference type="ARBA" id="ARBA00004123"/>
    </source>
</evidence>
<feature type="compositionally biased region" description="Basic and acidic residues" evidence="5">
    <location>
        <begin position="316"/>
        <end position="328"/>
    </location>
</feature>